<protein>
    <submittedName>
        <fullName evidence="1">Uncharacterized protein</fullName>
    </submittedName>
</protein>
<accession>A0A0A9HHQ4</accession>
<reference evidence="1" key="2">
    <citation type="journal article" date="2015" name="Data Brief">
        <title>Shoot transcriptome of the giant reed, Arundo donax.</title>
        <authorList>
            <person name="Barrero R.A."/>
            <person name="Guerrero F.D."/>
            <person name="Moolhuijzen P."/>
            <person name="Goolsby J.A."/>
            <person name="Tidwell J."/>
            <person name="Bellgard S.E."/>
            <person name="Bellgard M.I."/>
        </authorList>
    </citation>
    <scope>NUCLEOTIDE SEQUENCE</scope>
    <source>
        <tissue evidence="1">Shoot tissue taken approximately 20 cm above the soil surface</tissue>
    </source>
</reference>
<dbReference type="EMBL" id="GBRH01161226">
    <property type="protein sequence ID" value="JAE36670.1"/>
    <property type="molecule type" value="Transcribed_RNA"/>
</dbReference>
<evidence type="ECO:0000313" key="1">
    <source>
        <dbReference type="EMBL" id="JAE36670.1"/>
    </source>
</evidence>
<organism evidence="1">
    <name type="scientific">Arundo donax</name>
    <name type="common">Giant reed</name>
    <name type="synonym">Donax arundinaceus</name>
    <dbReference type="NCBI Taxonomy" id="35708"/>
    <lineage>
        <taxon>Eukaryota</taxon>
        <taxon>Viridiplantae</taxon>
        <taxon>Streptophyta</taxon>
        <taxon>Embryophyta</taxon>
        <taxon>Tracheophyta</taxon>
        <taxon>Spermatophyta</taxon>
        <taxon>Magnoliopsida</taxon>
        <taxon>Liliopsida</taxon>
        <taxon>Poales</taxon>
        <taxon>Poaceae</taxon>
        <taxon>PACMAD clade</taxon>
        <taxon>Arundinoideae</taxon>
        <taxon>Arundineae</taxon>
        <taxon>Arundo</taxon>
    </lineage>
</organism>
<reference evidence="1" key="1">
    <citation type="submission" date="2014-09" db="EMBL/GenBank/DDBJ databases">
        <authorList>
            <person name="Magalhaes I.L.F."/>
            <person name="Oliveira U."/>
            <person name="Santos F.R."/>
            <person name="Vidigal T.H.D.A."/>
            <person name="Brescovit A.D."/>
            <person name="Santos A.J."/>
        </authorList>
    </citation>
    <scope>NUCLEOTIDE SEQUENCE</scope>
    <source>
        <tissue evidence="1">Shoot tissue taken approximately 20 cm above the soil surface</tissue>
    </source>
</reference>
<name>A0A0A9HHQ4_ARUDO</name>
<sequence>MDREQIVYNYSWFTCAGNCALH</sequence>
<dbReference type="AlphaFoldDB" id="A0A0A9HHQ4"/>
<proteinExistence type="predicted"/>